<gene>
    <name evidence="1" type="ORF">G9U52_24590</name>
</gene>
<keyword evidence="2" id="KW-1185">Reference proteome</keyword>
<organism evidence="1 2">
    <name type="scientific">Paenibacillus agricola</name>
    <dbReference type="NCBI Taxonomy" id="2716264"/>
    <lineage>
        <taxon>Bacteria</taxon>
        <taxon>Bacillati</taxon>
        <taxon>Bacillota</taxon>
        <taxon>Bacilli</taxon>
        <taxon>Bacillales</taxon>
        <taxon>Paenibacillaceae</taxon>
        <taxon>Paenibacillus</taxon>
    </lineage>
</organism>
<evidence type="ECO:0000313" key="2">
    <source>
        <dbReference type="Proteomes" id="UP001165962"/>
    </source>
</evidence>
<protein>
    <recommendedName>
        <fullName evidence="3">Phage protein</fullName>
    </recommendedName>
</protein>
<dbReference type="RefSeq" id="WP_166153299.1">
    <property type="nucleotide sequence ID" value="NZ_JAAOIW010000010.1"/>
</dbReference>
<sequence length="109" mass="12582">MAVMDNIQAASLIEAWIKYYEMDEPKAWEPDEYPSVKDACKSMRYAIQILRGKPSGTAAQLKEAIVNLDEFPEEHSMDEPEEWEKENAAFVKQALEAIRYTVDVLKKQK</sequence>
<reference evidence="1" key="1">
    <citation type="submission" date="2020-03" db="EMBL/GenBank/DDBJ databases">
        <title>Draft sequencing of Paenibacilllus sp. S3N08.</title>
        <authorList>
            <person name="Kim D.-U."/>
        </authorList>
    </citation>
    <scope>NUCLEOTIDE SEQUENCE</scope>
    <source>
        <strain evidence="1">S3N08</strain>
    </source>
</reference>
<name>A0ABX0JE65_9BACL</name>
<proteinExistence type="predicted"/>
<comment type="caution">
    <text evidence="1">The sequence shown here is derived from an EMBL/GenBank/DDBJ whole genome shotgun (WGS) entry which is preliminary data.</text>
</comment>
<evidence type="ECO:0008006" key="3">
    <source>
        <dbReference type="Google" id="ProtNLM"/>
    </source>
</evidence>
<evidence type="ECO:0000313" key="1">
    <source>
        <dbReference type="EMBL" id="NHN32998.1"/>
    </source>
</evidence>
<accession>A0ABX0JE65</accession>
<dbReference type="EMBL" id="JAAOIW010000010">
    <property type="protein sequence ID" value="NHN32998.1"/>
    <property type="molecule type" value="Genomic_DNA"/>
</dbReference>
<dbReference type="Proteomes" id="UP001165962">
    <property type="component" value="Unassembled WGS sequence"/>
</dbReference>